<dbReference type="PROSITE" id="PS50005">
    <property type="entry name" value="TPR"/>
    <property type="match status" value="1"/>
</dbReference>
<sequence length="313" mass="34342">MKQTLVLIATACLMSGCASLPAQNAHSNDNDDSPYLIGMERPTAPACESLSREHELAVSYSREMVSAGKLHAALANLERLPPELPAARAGKAQVLRLLKRPEAETLYRDLLETCLVAEGYHGLAQMAVQQGDNQAALQYMRQAIIFEPTNEAMRNDLGVIYMNLRHLDEARFELLTAAELNESNQRALLNLLALTLYQDNFNGAARLTSRYQLSSKQYQSALAKAKAMRQQDQSSVVEAGIDPVSKRKVDVASIKQQPPPAKGVPTSGAIYRSDYTARNDSNIAKEGVTTVRRVQGVQRVDTVAQPIVPISIR</sequence>
<dbReference type="Proteomes" id="UP000242757">
    <property type="component" value="Unassembled WGS sequence"/>
</dbReference>
<evidence type="ECO:0000313" key="3">
    <source>
        <dbReference type="EMBL" id="OXY80879.1"/>
    </source>
</evidence>
<dbReference type="Pfam" id="PF14559">
    <property type="entry name" value="TPR_19"/>
    <property type="match status" value="1"/>
</dbReference>
<evidence type="ECO:0000256" key="2">
    <source>
        <dbReference type="SAM" id="SignalP"/>
    </source>
</evidence>
<dbReference type="Gene3D" id="1.25.40.10">
    <property type="entry name" value="Tetratricopeptide repeat domain"/>
    <property type="match status" value="1"/>
</dbReference>
<feature type="signal peptide" evidence="2">
    <location>
        <begin position="1"/>
        <end position="24"/>
    </location>
</feature>
<dbReference type="OrthoDB" id="6181789at2"/>
<dbReference type="SMART" id="SM00028">
    <property type="entry name" value="TPR"/>
    <property type="match status" value="2"/>
</dbReference>
<reference evidence="3 4" key="1">
    <citation type="submission" date="2017-08" db="EMBL/GenBank/DDBJ databases">
        <title>A Genome Sequence of Oceanimonas doudoroffii ATCC 27123T.</title>
        <authorList>
            <person name="Brennan M.A."/>
            <person name="Maclea K.S."/>
            <person name="Mcclelland W.D."/>
            <person name="Trachtenberg A.M."/>
        </authorList>
    </citation>
    <scope>NUCLEOTIDE SEQUENCE [LARGE SCALE GENOMIC DNA]</scope>
    <source>
        <strain evidence="3 4">ATCC 27123</strain>
    </source>
</reference>
<keyword evidence="1" id="KW-0802">TPR repeat</keyword>
<proteinExistence type="predicted"/>
<dbReference type="PROSITE" id="PS51257">
    <property type="entry name" value="PROKAR_LIPOPROTEIN"/>
    <property type="match status" value="1"/>
</dbReference>
<dbReference type="SUPFAM" id="SSF48452">
    <property type="entry name" value="TPR-like"/>
    <property type="match status" value="1"/>
</dbReference>
<evidence type="ECO:0000256" key="1">
    <source>
        <dbReference type="PROSITE-ProRule" id="PRU00339"/>
    </source>
</evidence>
<dbReference type="EMBL" id="NBIM01000007">
    <property type="protein sequence ID" value="OXY80879.1"/>
    <property type="molecule type" value="Genomic_DNA"/>
</dbReference>
<dbReference type="AlphaFoldDB" id="A0A233RBW3"/>
<feature type="repeat" description="TPR" evidence="1">
    <location>
        <begin position="117"/>
        <end position="150"/>
    </location>
</feature>
<comment type="caution">
    <text evidence="3">The sequence shown here is derived from an EMBL/GenBank/DDBJ whole genome shotgun (WGS) entry which is preliminary data.</text>
</comment>
<dbReference type="RefSeq" id="WP_094201765.1">
    <property type="nucleotide sequence ID" value="NZ_NBIM01000007.1"/>
</dbReference>
<protein>
    <submittedName>
        <fullName evidence="3">Uncharacterized protein</fullName>
    </submittedName>
</protein>
<accession>A0A233RBW3</accession>
<organism evidence="3 4">
    <name type="scientific">Oceanimonas doudoroffii</name>
    <dbReference type="NCBI Taxonomy" id="84158"/>
    <lineage>
        <taxon>Bacteria</taxon>
        <taxon>Pseudomonadati</taxon>
        <taxon>Pseudomonadota</taxon>
        <taxon>Gammaproteobacteria</taxon>
        <taxon>Aeromonadales</taxon>
        <taxon>Aeromonadaceae</taxon>
        <taxon>Oceanimonas</taxon>
    </lineage>
</organism>
<keyword evidence="4" id="KW-1185">Reference proteome</keyword>
<dbReference type="InterPro" id="IPR019734">
    <property type="entry name" value="TPR_rpt"/>
</dbReference>
<evidence type="ECO:0000313" key="4">
    <source>
        <dbReference type="Proteomes" id="UP000242757"/>
    </source>
</evidence>
<keyword evidence="2" id="KW-0732">Signal</keyword>
<feature type="chain" id="PRO_5012669447" evidence="2">
    <location>
        <begin position="25"/>
        <end position="313"/>
    </location>
</feature>
<gene>
    <name evidence="3" type="ORF">B6S08_15765</name>
</gene>
<dbReference type="InterPro" id="IPR011990">
    <property type="entry name" value="TPR-like_helical_dom_sf"/>
</dbReference>
<name>A0A233RBW3_9GAMM</name>